<name>A2YY95_ORYSI</name>
<evidence type="ECO:0000313" key="3">
    <source>
        <dbReference type="Proteomes" id="UP000007015"/>
    </source>
</evidence>
<gene>
    <name evidence="2" type="ORF">OsI_30322</name>
</gene>
<dbReference type="Proteomes" id="UP000007015">
    <property type="component" value="Chromosome 8"/>
</dbReference>
<proteinExistence type="predicted"/>
<dbReference type="Gramene" id="BGIOSGA029216-TA">
    <property type="protein sequence ID" value="BGIOSGA029216-PA"/>
    <property type="gene ID" value="BGIOSGA029216"/>
</dbReference>
<dbReference type="AlphaFoldDB" id="A2YY95"/>
<protein>
    <submittedName>
        <fullName evidence="2">Uncharacterized protein</fullName>
    </submittedName>
</protein>
<feature type="region of interest" description="Disordered" evidence="1">
    <location>
        <begin position="23"/>
        <end position="164"/>
    </location>
</feature>
<evidence type="ECO:0000256" key="1">
    <source>
        <dbReference type="SAM" id="MobiDB-lite"/>
    </source>
</evidence>
<dbReference type="HOGENOM" id="CLU_1621723_0_0_1"/>
<organism evidence="2 3">
    <name type="scientific">Oryza sativa subsp. indica</name>
    <name type="common">Rice</name>
    <dbReference type="NCBI Taxonomy" id="39946"/>
    <lineage>
        <taxon>Eukaryota</taxon>
        <taxon>Viridiplantae</taxon>
        <taxon>Streptophyta</taxon>
        <taxon>Embryophyta</taxon>
        <taxon>Tracheophyta</taxon>
        <taxon>Spermatophyta</taxon>
        <taxon>Magnoliopsida</taxon>
        <taxon>Liliopsida</taxon>
        <taxon>Poales</taxon>
        <taxon>Poaceae</taxon>
        <taxon>BOP clade</taxon>
        <taxon>Oryzoideae</taxon>
        <taxon>Oryzeae</taxon>
        <taxon>Oryzinae</taxon>
        <taxon>Oryza</taxon>
        <taxon>Oryza sativa</taxon>
    </lineage>
</organism>
<feature type="compositionally biased region" description="Pro residues" evidence="1">
    <location>
        <begin position="103"/>
        <end position="142"/>
    </location>
</feature>
<reference evidence="2 3" key="1">
    <citation type="journal article" date="2005" name="PLoS Biol.">
        <title>The genomes of Oryza sativa: a history of duplications.</title>
        <authorList>
            <person name="Yu J."/>
            <person name="Wang J."/>
            <person name="Lin W."/>
            <person name="Li S."/>
            <person name="Li H."/>
            <person name="Zhou J."/>
            <person name="Ni P."/>
            <person name="Dong W."/>
            <person name="Hu S."/>
            <person name="Zeng C."/>
            <person name="Zhang J."/>
            <person name="Zhang Y."/>
            <person name="Li R."/>
            <person name="Xu Z."/>
            <person name="Li S."/>
            <person name="Li X."/>
            <person name="Zheng H."/>
            <person name="Cong L."/>
            <person name="Lin L."/>
            <person name="Yin J."/>
            <person name="Geng J."/>
            <person name="Li G."/>
            <person name="Shi J."/>
            <person name="Liu J."/>
            <person name="Lv H."/>
            <person name="Li J."/>
            <person name="Wang J."/>
            <person name="Deng Y."/>
            <person name="Ran L."/>
            <person name="Shi X."/>
            <person name="Wang X."/>
            <person name="Wu Q."/>
            <person name="Li C."/>
            <person name="Ren X."/>
            <person name="Wang J."/>
            <person name="Wang X."/>
            <person name="Li D."/>
            <person name="Liu D."/>
            <person name="Zhang X."/>
            <person name="Ji Z."/>
            <person name="Zhao W."/>
            <person name="Sun Y."/>
            <person name="Zhang Z."/>
            <person name="Bao J."/>
            <person name="Han Y."/>
            <person name="Dong L."/>
            <person name="Ji J."/>
            <person name="Chen P."/>
            <person name="Wu S."/>
            <person name="Liu J."/>
            <person name="Xiao Y."/>
            <person name="Bu D."/>
            <person name="Tan J."/>
            <person name="Yang L."/>
            <person name="Ye C."/>
            <person name="Zhang J."/>
            <person name="Xu J."/>
            <person name="Zhou Y."/>
            <person name="Yu Y."/>
            <person name="Zhang B."/>
            <person name="Zhuang S."/>
            <person name="Wei H."/>
            <person name="Liu B."/>
            <person name="Lei M."/>
            <person name="Yu H."/>
            <person name="Li Y."/>
            <person name="Xu H."/>
            <person name="Wei S."/>
            <person name="He X."/>
            <person name="Fang L."/>
            <person name="Zhang Z."/>
            <person name="Zhang Y."/>
            <person name="Huang X."/>
            <person name="Su Z."/>
            <person name="Tong W."/>
            <person name="Li J."/>
            <person name="Tong Z."/>
            <person name="Li S."/>
            <person name="Ye J."/>
            <person name="Wang L."/>
            <person name="Fang L."/>
            <person name="Lei T."/>
            <person name="Chen C."/>
            <person name="Chen H."/>
            <person name="Xu Z."/>
            <person name="Li H."/>
            <person name="Huang H."/>
            <person name="Zhang F."/>
            <person name="Xu H."/>
            <person name="Li N."/>
            <person name="Zhao C."/>
            <person name="Li S."/>
            <person name="Dong L."/>
            <person name="Huang Y."/>
            <person name="Li L."/>
            <person name="Xi Y."/>
            <person name="Qi Q."/>
            <person name="Li W."/>
            <person name="Zhang B."/>
            <person name="Hu W."/>
            <person name="Zhang Y."/>
            <person name="Tian X."/>
            <person name="Jiao Y."/>
            <person name="Liang X."/>
            <person name="Jin J."/>
            <person name="Gao L."/>
            <person name="Zheng W."/>
            <person name="Hao B."/>
            <person name="Liu S."/>
            <person name="Wang W."/>
            <person name="Yuan L."/>
            <person name="Cao M."/>
            <person name="McDermott J."/>
            <person name="Samudrala R."/>
            <person name="Wang J."/>
            <person name="Wong G.K."/>
            <person name="Yang H."/>
        </authorList>
    </citation>
    <scope>NUCLEOTIDE SEQUENCE [LARGE SCALE GENOMIC DNA]</scope>
    <source>
        <strain evidence="3">cv. 93-11</strain>
    </source>
</reference>
<feature type="compositionally biased region" description="Basic and acidic residues" evidence="1">
    <location>
        <begin position="52"/>
        <end position="82"/>
    </location>
</feature>
<accession>A2YY95</accession>
<evidence type="ECO:0000313" key="2">
    <source>
        <dbReference type="EMBL" id="EAZ08056.1"/>
    </source>
</evidence>
<dbReference type="EMBL" id="CM000133">
    <property type="protein sequence ID" value="EAZ08056.1"/>
    <property type="molecule type" value="Genomic_DNA"/>
</dbReference>
<keyword evidence="3" id="KW-1185">Reference proteome</keyword>
<sequence length="164" mass="17157">MTAAAFAVTSLSTTEVRRAVGQEEAADLGRQQAGAVAKGRDVAGDGVGLRVEQPRLSDDDDGKVRTVGREGEAGGEEGEHGVRVGCRVEAGELRGRRRTVRSPPSPPPPDPSLQPSPSPDPPPLPSPPLDPPPPSPSPPPSPEGERVSRRRHAVRSCQVGQVRP</sequence>